<dbReference type="Proteomes" id="UP000789405">
    <property type="component" value="Unassembled WGS sequence"/>
</dbReference>
<name>A0A9N9K7F0_9GLOM</name>
<dbReference type="OrthoDB" id="2272737at2759"/>
<dbReference type="EMBL" id="CAJVPY010046794">
    <property type="protein sequence ID" value="CAG8810811.1"/>
    <property type="molecule type" value="Genomic_DNA"/>
</dbReference>
<gene>
    <name evidence="1" type="ORF">DERYTH_LOCUS25357</name>
</gene>
<dbReference type="AlphaFoldDB" id="A0A9N9K7F0"/>
<evidence type="ECO:0000313" key="1">
    <source>
        <dbReference type="EMBL" id="CAG8810811.1"/>
    </source>
</evidence>
<sequence length="95" mass="10744">SGGELNLNTLPNSVLGLSFSPYYFSQNYIDTQQAHIVDTRIISKLFRVEKEVKQEALSPLLYVLAFKPLLKLLNTNFKGISIFSQKFKTVAYVAD</sequence>
<protein>
    <submittedName>
        <fullName evidence="1">19559_t:CDS:1</fullName>
    </submittedName>
</protein>
<evidence type="ECO:0000313" key="2">
    <source>
        <dbReference type="Proteomes" id="UP000789405"/>
    </source>
</evidence>
<comment type="caution">
    <text evidence="1">The sequence shown here is derived from an EMBL/GenBank/DDBJ whole genome shotgun (WGS) entry which is preliminary data.</text>
</comment>
<feature type="non-terminal residue" evidence="1">
    <location>
        <position position="1"/>
    </location>
</feature>
<proteinExistence type="predicted"/>
<organism evidence="1 2">
    <name type="scientific">Dentiscutata erythropus</name>
    <dbReference type="NCBI Taxonomy" id="1348616"/>
    <lineage>
        <taxon>Eukaryota</taxon>
        <taxon>Fungi</taxon>
        <taxon>Fungi incertae sedis</taxon>
        <taxon>Mucoromycota</taxon>
        <taxon>Glomeromycotina</taxon>
        <taxon>Glomeromycetes</taxon>
        <taxon>Diversisporales</taxon>
        <taxon>Gigasporaceae</taxon>
        <taxon>Dentiscutata</taxon>
    </lineage>
</organism>
<keyword evidence="2" id="KW-1185">Reference proteome</keyword>
<reference evidence="1" key="1">
    <citation type="submission" date="2021-06" db="EMBL/GenBank/DDBJ databases">
        <authorList>
            <person name="Kallberg Y."/>
            <person name="Tangrot J."/>
            <person name="Rosling A."/>
        </authorList>
    </citation>
    <scope>NUCLEOTIDE SEQUENCE</scope>
    <source>
        <strain evidence="1">MA453B</strain>
    </source>
</reference>
<accession>A0A9N9K7F0</accession>